<proteinExistence type="predicted"/>
<comment type="caution">
    <text evidence="2">The sequence shown here is derived from an EMBL/GenBank/DDBJ whole genome shotgun (WGS) entry which is preliminary data.</text>
</comment>
<evidence type="ECO:0000256" key="1">
    <source>
        <dbReference type="SAM" id="MobiDB-lite"/>
    </source>
</evidence>
<dbReference type="RefSeq" id="XP_064659437.1">
    <property type="nucleotide sequence ID" value="XM_064802076.1"/>
</dbReference>
<organism evidence="2 3">
    <name type="scientific">Saxophila tyrrhenica</name>
    <dbReference type="NCBI Taxonomy" id="1690608"/>
    <lineage>
        <taxon>Eukaryota</taxon>
        <taxon>Fungi</taxon>
        <taxon>Dikarya</taxon>
        <taxon>Ascomycota</taxon>
        <taxon>Pezizomycotina</taxon>
        <taxon>Dothideomycetes</taxon>
        <taxon>Dothideomycetidae</taxon>
        <taxon>Mycosphaerellales</taxon>
        <taxon>Extremaceae</taxon>
        <taxon>Saxophila</taxon>
    </lineage>
</organism>
<accession>A0AAV9PCL5</accession>
<gene>
    <name evidence="2" type="ORF">LTR77_004825</name>
</gene>
<evidence type="ECO:0000313" key="2">
    <source>
        <dbReference type="EMBL" id="KAK5170239.1"/>
    </source>
</evidence>
<dbReference type="Proteomes" id="UP001337655">
    <property type="component" value="Unassembled WGS sequence"/>
</dbReference>
<dbReference type="AlphaFoldDB" id="A0AAV9PCL5"/>
<keyword evidence="3" id="KW-1185">Reference proteome</keyword>
<sequence length="370" mass="41943">MYPNIDGVTERIRKNLEDLEQRSEEFKNNSVGFDASEYWQEVFEDIFTKKGIGFAGASTVRYRLMPPASDDGISDSPDGMSGSEDTQPCEESLYTRKNRGQLVRAEVREAILAHIKDLHDERITLHLSDLVNNTEDSTAVPADEVRLAVAIIDASESKLRCLVLADQAKRNFAKLLLVVQACSEEADSPIIIVTRRQKAQRCMEAVKTYFPNEPAILFKWINQRHITAEEVSQHRIVVTSYLQVAWEAWYMDIYLGDVANYQSGKSSKVPVLPTSPLLSGLFELPGTKHAGKYLIFDKAEDIDKLSGWEFEAIERLRARCDTCVMVTEQPLGEGWKDRYALLVRRPEPREYLVARLRMATTKATRVKAGH</sequence>
<evidence type="ECO:0000313" key="3">
    <source>
        <dbReference type="Proteomes" id="UP001337655"/>
    </source>
</evidence>
<reference evidence="2 3" key="1">
    <citation type="submission" date="2023-08" db="EMBL/GenBank/DDBJ databases">
        <title>Black Yeasts Isolated from many extreme environments.</title>
        <authorList>
            <person name="Coleine C."/>
            <person name="Stajich J.E."/>
            <person name="Selbmann L."/>
        </authorList>
    </citation>
    <scope>NUCLEOTIDE SEQUENCE [LARGE SCALE GENOMIC DNA]</scope>
    <source>
        <strain evidence="2 3">CCFEE 5935</strain>
    </source>
</reference>
<dbReference type="EMBL" id="JAVRRT010000007">
    <property type="protein sequence ID" value="KAK5170239.1"/>
    <property type="molecule type" value="Genomic_DNA"/>
</dbReference>
<protein>
    <submittedName>
        <fullName evidence="2">Uncharacterized protein</fullName>
    </submittedName>
</protein>
<name>A0AAV9PCL5_9PEZI</name>
<feature type="region of interest" description="Disordered" evidence="1">
    <location>
        <begin position="68"/>
        <end position="89"/>
    </location>
</feature>
<dbReference type="GeneID" id="89926169"/>